<dbReference type="EMBL" id="CP010070">
    <property type="protein sequence ID" value="AIZ57308.1"/>
    <property type="molecule type" value="Genomic_DNA"/>
</dbReference>
<evidence type="ECO:0000256" key="7">
    <source>
        <dbReference type="ARBA" id="ARBA00022989"/>
    </source>
</evidence>
<dbReference type="InterPro" id="IPR027417">
    <property type="entry name" value="P-loop_NTPase"/>
</dbReference>
<accession>A0A0A7LE80</accession>
<dbReference type="Pfam" id="PF00005">
    <property type="entry name" value="ABC_tran"/>
    <property type="match status" value="1"/>
</dbReference>
<dbReference type="SUPFAM" id="SSF52540">
    <property type="entry name" value="P-loop containing nucleoside triphosphate hydrolases"/>
    <property type="match status" value="1"/>
</dbReference>
<protein>
    <submittedName>
        <fullName evidence="13">Putative ABC transporter ATP-binding protein</fullName>
    </submittedName>
</protein>
<keyword evidence="4 10" id="KW-0812">Transmembrane</keyword>
<dbReference type="PROSITE" id="PS50893">
    <property type="entry name" value="ABC_TRANSPORTER_2"/>
    <property type="match status" value="1"/>
</dbReference>
<feature type="transmembrane region" description="Helical" evidence="10">
    <location>
        <begin position="300"/>
        <end position="322"/>
    </location>
</feature>
<dbReference type="Gene3D" id="3.40.50.300">
    <property type="entry name" value="P-loop containing nucleotide triphosphate hydrolases"/>
    <property type="match status" value="1"/>
</dbReference>
<comment type="subcellular location">
    <subcellularLocation>
        <location evidence="1">Cell membrane</location>
        <topology evidence="1">Multi-pass membrane protein</topology>
    </subcellularLocation>
</comment>
<proteinExistence type="predicted"/>
<dbReference type="GO" id="GO:0016887">
    <property type="term" value="F:ATP hydrolysis activity"/>
    <property type="evidence" value="ECO:0007669"/>
    <property type="project" value="InterPro"/>
</dbReference>
<dbReference type="Gene3D" id="1.20.1560.10">
    <property type="entry name" value="ABC transporter type 1, transmembrane domain"/>
    <property type="match status" value="1"/>
</dbReference>
<dbReference type="GeneID" id="24819109"/>
<feature type="region of interest" description="Disordered" evidence="9">
    <location>
        <begin position="1"/>
        <end position="21"/>
    </location>
</feature>
<dbReference type="PANTHER" id="PTHR43394">
    <property type="entry name" value="ATP-DEPENDENT PERMEASE MDL1, MITOCHONDRIAL"/>
    <property type="match status" value="1"/>
</dbReference>
<evidence type="ECO:0000256" key="6">
    <source>
        <dbReference type="ARBA" id="ARBA00022840"/>
    </source>
</evidence>
<evidence type="ECO:0000256" key="4">
    <source>
        <dbReference type="ARBA" id="ARBA00022692"/>
    </source>
</evidence>
<dbReference type="InterPro" id="IPR036640">
    <property type="entry name" value="ABC1_TM_sf"/>
</dbReference>
<evidence type="ECO:0000256" key="9">
    <source>
        <dbReference type="SAM" id="MobiDB-lite"/>
    </source>
</evidence>
<dbReference type="HOGENOM" id="CLU_000604_84_4_2"/>
<feature type="transmembrane region" description="Helical" evidence="10">
    <location>
        <begin position="274"/>
        <end position="294"/>
    </location>
</feature>
<dbReference type="CDD" id="cd18547">
    <property type="entry name" value="ABC_6TM_Tm288_like"/>
    <property type="match status" value="1"/>
</dbReference>
<evidence type="ECO:0000256" key="3">
    <source>
        <dbReference type="ARBA" id="ARBA00022475"/>
    </source>
</evidence>
<sequence>MSDERPINNSNRGPGRNRVTEKPKDFKGTWVKLIRYGKNFLPLIIIVMAVVCVSTALQVISPIYLGDMATAISDIINLHSPNFLKPLDMDYIVGIGMLLIFMFAFVAMFNFTQGWILATVTQKISKQMRTDVSKKINRLPFRFFHKTSYGDVMSYLTNDIDTIGMTLNQSLSGLFTSVALLVGSVIAMLFTNWIMAATAILSSLAGFALMAVIIKRSQRYFAAQQRDLGNVNGHVEEAYTGHTIIKAYNNSKAFRQKFEDINNKLYVSGWKSQFFSGLTFPLMSFVGNFGYVMVSIVGAVLVVNGSIPFGTIVTFMIFVRLFTQPLAQLAQAVTTLQRTAAASERVFTFLEVEEMEDESQKVKRLTGVKGHVEFKNVKFGYVPEKTVIHNFSADVKAGQKIAIVGPTGAGKTTLVNLLMRFYEVDGGEILIDGVPTSEVPREDVHNQFGMVLQDTWLFEGTIKENIIYSEKNITDEQVENACKTVGLDHFIQTLPDKYDTVLNESMSLSEGQKQLLTIARAIIKDSPLLILDEATSSVDTRTERIVQAAMDKLTVGRTSFVIAHRLSTIKNADKILVIRDGDVVESGSHDQLLAKNGFYAGLYNSQFEGCDG</sequence>
<evidence type="ECO:0000256" key="1">
    <source>
        <dbReference type="ARBA" id="ARBA00004651"/>
    </source>
</evidence>
<dbReference type="STRING" id="1577791.Mpt1_c14520"/>
<dbReference type="InterPro" id="IPR039421">
    <property type="entry name" value="Type_1_exporter"/>
</dbReference>
<organism evidence="13 14">
    <name type="scientific">Candidatus Methanoplasma termitum</name>
    <dbReference type="NCBI Taxonomy" id="1577791"/>
    <lineage>
        <taxon>Archaea</taxon>
        <taxon>Methanobacteriati</taxon>
        <taxon>Thermoplasmatota</taxon>
        <taxon>Thermoplasmata</taxon>
        <taxon>Methanomassiliicoccales</taxon>
        <taxon>Methanomassiliicoccaceae</taxon>
        <taxon>Candidatus Methanoplasma</taxon>
    </lineage>
</organism>
<dbReference type="AlphaFoldDB" id="A0A0A7LE80"/>
<evidence type="ECO:0000256" key="5">
    <source>
        <dbReference type="ARBA" id="ARBA00022741"/>
    </source>
</evidence>
<evidence type="ECO:0000256" key="10">
    <source>
        <dbReference type="SAM" id="Phobius"/>
    </source>
</evidence>
<name>A0A0A7LE80_9ARCH</name>
<dbReference type="RefSeq" id="WP_048113507.1">
    <property type="nucleotide sequence ID" value="NZ_CP010070.1"/>
</dbReference>
<dbReference type="PROSITE" id="PS50929">
    <property type="entry name" value="ABC_TM1F"/>
    <property type="match status" value="1"/>
</dbReference>
<feature type="domain" description="ABC transporter" evidence="11">
    <location>
        <begin position="372"/>
        <end position="605"/>
    </location>
</feature>
<dbReference type="KEGG" id="mear:Mpt1_c14520"/>
<evidence type="ECO:0000259" key="12">
    <source>
        <dbReference type="PROSITE" id="PS50929"/>
    </source>
</evidence>
<keyword evidence="8 10" id="KW-0472">Membrane</keyword>
<evidence type="ECO:0000256" key="8">
    <source>
        <dbReference type="ARBA" id="ARBA00023136"/>
    </source>
</evidence>
<evidence type="ECO:0000256" key="2">
    <source>
        <dbReference type="ARBA" id="ARBA00022448"/>
    </source>
</evidence>
<dbReference type="PANTHER" id="PTHR43394:SF1">
    <property type="entry name" value="ATP-BINDING CASSETTE SUB-FAMILY B MEMBER 10, MITOCHONDRIAL"/>
    <property type="match status" value="1"/>
</dbReference>
<dbReference type="InterPro" id="IPR003439">
    <property type="entry name" value="ABC_transporter-like_ATP-bd"/>
</dbReference>
<evidence type="ECO:0000313" key="14">
    <source>
        <dbReference type="Proteomes" id="UP000030787"/>
    </source>
</evidence>
<dbReference type="SMART" id="SM00382">
    <property type="entry name" value="AAA"/>
    <property type="match status" value="1"/>
</dbReference>
<feature type="transmembrane region" description="Helical" evidence="10">
    <location>
        <begin position="171"/>
        <end position="190"/>
    </location>
</feature>
<dbReference type="OrthoDB" id="121502at2157"/>
<reference evidence="13 14" key="1">
    <citation type="journal article" date="2014" name="Appl. Environ. Microbiol.">
        <title>Comparative Genome Analysis of 'Candidatus Methanoplasma termitum' Indicates a New Mode of Energy Metabolism in the Seventh Order of Methanogens.</title>
        <authorList>
            <person name="Lang K."/>
            <person name="Schuldes J."/>
            <person name="Klingl A."/>
            <person name="Poehlein A."/>
            <person name="Daniel R."/>
            <person name="Brune A."/>
        </authorList>
    </citation>
    <scope>NUCLEOTIDE SEQUENCE [LARGE SCALE GENOMIC DNA]</scope>
    <source>
        <strain evidence="14">Mpt1</strain>
    </source>
</reference>
<dbReference type="Pfam" id="PF00664">
    <property type="entry name" value="ABC_membrane"/>
    <property type="match status" value="1"/>
</dbReference>
<feature type="transmembrane region" description="Helical" evidence="10">
    <location>
        <begin position="196"/>
        <end position="214"/>
    </location>
</feature>
<dbReference type="InterPro" id="IPR003593">
    <property type="entry name" value="AAA+_ATPase"/>
</dbReference>
<dbReference type="GO" id="GO:0015421">
    <property type="term" value="F:ABC-type oligopeptide transporter activity"/>
    <property type="evidence" value="ECO:0007669"/>
    <property type="project" value="TreeGrafter"/>
</dbReference>
<keyword evidence="7 10" id="KW-1133">Transmembrane helix</keyword>
<gene>
    <name evidence="13" type="ORF">Mpt1_c14520</name>
</gene>
<dbReference type="Proteomes" id="UP000030787">
    <property type="component" value="Chromosome"/>
</dbReference>
<dbReference type="FunFam" id="3.40.50.300:FF:000287">
    <property type="entry name" value="Multidrug ABC transporter ATP-binding protein"/>
    <property type="match status" value="1"/>
</dbReference>
<feature type="transmembrane region" description="Helical" evidence="10">
    <location>
        <begin position="91"/>
        <end position="118"/>
    </location>
</feature>
<feature type="transmembrane region" description="Helical" evidence="10">
    <location>
        <begin position="40"/>
        <end position="60"/>
    </location>
</feature>
<keyword evidence="5" id="KW-0547">Nucleotide-binding</keyword>
<dbReference type="InterPro" id="IPR011527">
    <property type="entry name" value="ABC1_TM_dom"/>
</dbReference>
<evidence type="ECO:0000259" key="11">
    <source>
        <dbReference type="PROSITE" id="PS50893"/>
    </source>
</evidence>
<dbReference type="FunFam" id="1.20.1560.10:FF:000011">
    <property type="entry name" value="Multidrug ABC transporter ATP-binding protein"/>
    <property type="match status" value="1"/>
</dbReference>
<keyword evidence="14" id="KW-1185">Reference proteome</keyword>
<keyword evidence="2" id="KW-0813">Transport</keyword>
<feature type="domain" description="ABC transmembrane type-1" evidence="12">
    <location>
        <begin position="45"/>
        <end position="338"/>
    </location>
</feature>
<dbReference type="GO" id="GO:0005524">
    <property type="term" value="F:ATP binding"/>
    <property type="evidence" value="ECO:0007669"/>
    <property type="project" value="UniProtKB-KW"/>
</dbReference>
<evidence type="ECO:0000313" key="13">
    <source>
        <dbReference type="EMBL" id="AIZ57308.1"/>
    </source>
</evidence>
<dbReference type="CDD" id="cd03254">
    <property type="entry name" value="ABCC_Glucan_exporter_like"/>
    <property type="match status" value="1"/>
</dbReference>
<keyword evidence="6 13" id="KW-0067">ATP-binding</keyword>
<dbReference type="GO" id="GO:0005886">
    <property type="term" value="C:plasma membrane"/>
    <property type="evidence" value="ECO:0007669"/>
    <property type="project" value="UniProtKB-SubCell"/>
</dbReference>
<dbReference type="SUPFAM" id="SSF90123">
    <property type="entry name" value="ABC transporter transmembrane region"/>
    <property type="match status" value="1"/>
</dbReference>
<keyword evidence="3" id="KW-1003">Cell membrane</keyword>